<dbReference type="RefSeq" id="XP_040497543.1">
    <property type="nucleotide sequence ID" value="XM_040641609.1"/>
</dbReference>
<keyword evidence="7" id="KW-0699">rRNA-binding</keyword>
<keyword evidence="12" id="KW-0007">Acetylation</keyword>
<reference evidence="19" key="1">
    <citation type="submission" date="2025-08" db="UniProtKB">
        <authorList>
            <consortium name="RefSeq"/>
        </authorList>
    </citation>
    <scope>IDENTIFICATION</scope>
    <source>
        <tissue evidence="19">Whole blood</tissue>
    </source>
</reference>
<evidence type="ECO:0000256" key="15">
    <source>
        <dbReference type="ARBA" id="ARBA00035225"/>
    </source>
</evidence>
<keyword evidence="4" id="KW-0963">Cytoplasm</keyword>
<evidence type="ECO:0000313" key="19">
    <source>
        <dbReference type="RefSeq" id="XP_040497543.1"/>
    </source>
</evidence>
<dbReference type="GO" id="GO:0008270">
    <property type="term" value="F:zinc ion binding"/>
    <property type="evidence" value="ECO:0007669"/>
    <property type="project" value="UniProtKB-KW"/>
</dbReference>
<accession>A0A8M1GPA2</accession>
<dbReference type="GO" id="GO:0019843">
    <property type="term" value="F:rRNA binding"/>
    <property type="evidence" value="ECO:0007669"/>
    <property type="project" value="UniProtKB-KW"/>
</dbReference>
<keyword evidence="6" id="KW-0479">Metal-binding</keyword>
<comment type="subcellular location">
    <subcellularLocation>
        <location evidence="1">Cytoplasm</location>
    </subcellularLocation>
</comment>
<dbReference type="PANTHER" id="PTHR10768:SF22">
    <property type="entry name" value="LARGE RIBOSOMAL SUBUNIT PROTEIN EL37"/>
    <property type="match status" value="1"/>
</dbReference>
<keyword evidence="9" id="KW-0862">Zinc</keyword>
<comment type="function">
    <text evidence="14">Component of the large ribosomal subunit. The ribosome is a large ribonucleoprotein complex responsible for the synthesis of proteins in the cell.</text>
</comment>
<evidence type="ECO:0000256" key="6">
    <source>
        <dbReference type="ARBA" id="ARBA00022723"/>
    </source>
</evidence>
<dbReference type="Proteomes" id="UP000261680">
    <property type="component" value="Unplaced"/>
</dbReference>
<evidence type="ECO:0000256" key="8">
    <source>
        <dbReference type="ARBA" id="ARBA00022771"/>
    </source>
</evidence>
<dbReference type="Gene3D" id="2.20.25.30">
    <property type="match status" value="1"/>
</dbReference>
<keyword evidence="13" id="KW-0687">Ribonucleoprotein</keyword>
<gene>
    <name evidence="19" type="primary">LOC121105217</name>
</gene>
<name>A0A8M1GPA2_URSMA</name>
<evidence type="ECO:0000256" key="1">
    <source>
        <dbReference type="ARBA" id="ARBA00004496"/>
    </source>
</evidence>
<evidence type="ECO:0000256" key="3">
    <source>
        <dbReference type="ARBA" id="ARBA00011133"/>
    </source>
</evidence>
<evidence type="ECO:0000313" key="18">
    <source>
        <dbReference type="Proteomes" id="UP000261680"/>
    </source>
</evidence>
<dbReference type="GO" id="GO:0006412">
    <property type="term" value="P:translation"/>
    <property type="evidence" value="ECO:0007669"/>
    <property type="project" value="InterPro"/>
</dbReference>
<evidence type="ECO:0000256" key="12">
    <source>
        <dbReference type="ARBA" id="ARBA00022990"/>
    </source>
</evidence>
<keyword evidence="10" id="KW-0694">RNA-binding</keyword>
<evidence type="ECO:0000256" key="13">
    <source>
        <dbReference type="ARBA" id="ARBA00023274"/>
    </source>
</evidence>
<evidence type="ECO:0000256" key="5">
    <source>
        <dbReference type="ARBA" id="ARBA00022553"/>
    </source>
</evidence>
<evidence type="ECO:0000256" key="16">
    <source>
        <dbReference type="ARBA" id="ARBA00035332"/>
    </source>
</evidence>
<dbReference type="InterPro" id="IPR001569">
    <property type="entry name" value="Ribosomal_eL37"/>
</dbReference>
<organism evidence="18 19">
    <name type="scientific">Ursus maritimus</name>
    <name type="common">Polar bear</name>
    <name type="synonym">Thalarctos maritimus</name>
    <dbReference type="NCBI Taxonomy" id="29073"/>
    <lineage>
        <taxon>Eukaryota</taxon>
        <taxon>Metazoa</taxon>
        <taxon>Chordata</taxon>
        <taxon>Craniata</taxon>
        <taxon>Vertebrata</taxon>
        <taxon>Euteleostomi</taxon>
        <taxon>Mammalia</taxon>
        <taxon>Eutheria</taxon>
        <taxon>Laurasiatheria</taxon>
        <taxon>Carnivora</taxon>
        <taxon>Caniformia</taxon>
        <taxon>Ursidae</taxon>
        <taxon>Ursus</taxon>
    </lineage>
</organism>
<dbReference type="FunFam" id="2.20.25.30:FF:000001">
    <property type="entry name" value="Ribosomal protein L37"/>
    <property type="match status" value="1"/>
</dbReference>
<keyword evidence="18" id="KW-1185">Reference proteome</keyword>
<dbReference type="SUPFAM" id="SSF57829">
    <property type="entry name" value="Zn-binding ribosomal proteins"/>
    <property type="match status" value="1"/>
</dbReference>
<dbReference type="GO" id="GO:0003735">
    <property type="term" value="F:structural constituent of ribosome"/>
    <property type="evidence" value="ECO:0007669"/>
    <property type="project" value="InterPro"/>
</dbReference>
<keyword evidence="11" id="KW-0689">Ribosomal protein</keyword>
<evidence type="ECO:0000256" key="7">
    <source>
        <dbReference type="ARBA" id="ARBA00022730"/>
    </source>
</evidence>
<dbReference type="GO" id="GO:0022625">
    <property type="term" value="C:cytosolic large ribosomal subunit"/>
    <property type="evidence" value="ECO:0007669"/>
    <property type="project" value="TreeGrafter"/>
</dbReference>
<evidence type="ECO:0000256" key="14">
    <source>
        <dbReference type="ARBA" id="ARBA00034092"/>
    </source>
</evidence>
<dbReference type="OrthoDB" id="10259236at2759"/>
<evidence type="ECO:0000256" key="9">
    <source>
        <dbReference type="ARBA" id="ARBA00022833"/>
    </source>
</evidence>
<dbReference type="PANTHER" id="PTHR10768">
    <property type="entry name" value="60S RIBOSOMAL PROTEIN L37"/>
    <property type="match status" value="1"/>
</dbReference>
<comment type="subunit">
    <text evidence="3">Component of the large ribosomal subunit.</text>
</comment>
<keyword evidence="5" id="KW-0597">Phosphoprotein</keyword>
<dbReference type="Pfam" id="PF01907">
    <property type="entry name" value="Ribosomal_L37e"/>
    <property type="match status" value="1"/>
</dbReference>
<evidence type="ECO:0000256" key="4">
    <source>
        <dbReference type="ARBA" id="ARBA00022490"/>
    </source>
</evidence>
<evidence type="ECO:0000256" key="10">
    <source>
        <dbReference type="ARBA" id="ARBA00022884"/>
    </source>
</evidence>
<proteinExistence type="inferred from homology"/>
<sequence length="97" mass="10931">MTKGTSSFGKCHNKTCTLCHHYGSKAYHLWKSTCGKYSYPANRKRKYDWSTKAKRQNTTGAGRMRQLKIAYSRFRPGFHEGTSPKPKRAAVAAPSSS</sequence>
<feature type="region of interest" description="Disordered" evidence="17">
    <location>
        <begin position="75"/>
        <end position="97"/>
    </location>
</feature>
<evidence type="ECO:0000256" key="2">
    <source>
        <dbReference type="ARBA" id="ARBA00009805"/>
    </source>
</evidence>
<dbReference type="KEGG" id="umr:121105217"/>
<protein>
    <recommendedName>
        <fullName evidence="15">Large ribosomal subunit protein eL37</fullName>
    </recommendedName>
    <alternativeName>
        <fullName evidence="16">60S ribosomal protein L37</fullName>
    </alternativeName>
</protein>
<evidence type="ECO:0000256" key="17">
    <source>
        <dbReference type="SAM" id="MobiDB-lite"/>
    </source>
</evidence>
<dbReference type="InterPro" id="IPR011331">
    <property type="entry name" value="Ribosomal_eL37/eL43"/>
</dbReference>
<comment type="similarity">
    <text evidence="2">Belongs to the eukaryotic ribosomal protein eL37 family.</text>
</comment>
<evidence type="ECO:0000256" key="11">
    <source>
        <dbReference type="ARBA" id="ARBA00022980"/>
    </source>
</evidence>
<dbReference type="AlphaFoldDB" id="A0A8M1GPA2"/>
<dbReference type="GeneID" id="121105217"/>
<keyword evidence="8" id="KW-0863">Zinc-finger</keyword>
<dbReference type="InterPro" id="IPR011332">
    <property type="entry name" value="Ribosomal_zn-bd"/>
</dbReference>